<dbReference type="EMBL" id="LAZR01019574">
    <property type="protein sequence ID" value="KKL92037.1"/>
    <property type="molecule type" value="Genomic_DNA"/>
</dbReference>
<dbReference type="AlphaFoldDB" id="A0A0F9IYB3"/>
<sequence length="87" mass="9260">MLRHLKPENGWPYSHLNAGSAAFSHLVDAPGPNSSWYITGFILTGGATADGFSFLRRASLRFNGNTDTFTVTDDAALEPGAGDFANV</sequence>
<protein>
    <submittedName>
        <fullName evidence="1">Uncharacterized protein</fullName>
    </submittedName>
</protein>
<evidence type="ECO:0000313" key="1">
    <source>
        <dbReference type="EMBL" id="KKL92037.1"/>
    </source>
</evidence>
<name>A0A0F9IYB3_9ZZZZ</name>
<reference evidence="1" key="1">
    <citation type="journal article" date="2015" name="Nature">
        <title>Complex archaea that bridge the gap between prokaryotes and eukaryotes.</title>
        <authorList>
            <person name="Spang A."/>
            <person name="Saw J.H."/>
            <person name="Jorgensen S.L."/>
            <person name="Zaremba-Niedzwiedzka K."/>
            <person name="Martijn J."/>
            <person name="Lind A.E."/>
            <person name="van Eijk R."/>
            <person name="Schleper C."/>
            <person name="Guy L."/>
            <person name="Ettema T.J."/>
        </authorList>
    </citation>
    <scope>NUCLEOTIDE SEQUENCE</scope>
</reference>
<comment type="caution">
    <text evidence="1">The sequence shown here is derived from an EMBL/GenBank/DDBJ whole genome shotgun (WGS) entry which is preliminary data.</text>
</comment>
<proteinExistence type="predicted"/>
<gene>
    <name evidence="1" type="ORF">LCGC14_1888740</name>
</gene>
<feature type="non-terminal residue" evidence="1">
    <location>
        <position position="87"/>
    </location>
</feature>
<accession>A0A0F9IYB3</accession>
<organism evidence="1">
    <name type="scientific">marine sediment metagenome</name>
    <dbReference type="NCBI Taxonomy" id="412755"/>
    <lineage>
        <taxon>unclassified sequences</taxon>
        <taxon>metagenomes</taxon>
        <taxon>ecological metagenomes</taxon>
    </lineage>
</organism>